<evidence type="ECO:0000313" key="1">
    <source>
        <dbReference type="EMBL" id="EIC03120.1"/>
    </source>
</evidence>
<dbReference type="EMBL" id="AGRW01000023">
    <property type="protein sequence ID" value="EIC03120.1"/>
    <property type="molecule type" value="Genomic_DNA"/>
</dbReference>
<gene>
    <name evidence="1" type="ORF">TresaDRAFT_2738</name>
</gene>
<proteinExistence type="predicted"/>
<organism evidence="1 2">
    <name type="scientific">Treponema saccharophilum DSM 2985</name>
    <dbReference type="NCBI Taxonomy" id="907348"/>
    <lineage>
        <taxon>Bacteria</taxon>
        <taxon>Pseudomonadati</taxon>
        <taxon>Spirochaetota</taxon>
        <taxon>Spirochaetia</taxon>
        <taxon>Spirochaetales</taxon>
        <taxon>Treponemataceae</taxon>
        <taxon>Treponema</taxon>
    </lineage>
</organism>
<sequence>MLNFDEWNKTNVVIVDETKSTGQLRIRSRKSHSILPDDMIISFETAFKYAKEYGWRFYASEHLSSIRIYIELQKELNRPVEDYLFLSVMNWDSKEKLICSENADEEVVKQYRLANAILGHKDEYELLEDDCKATFDSNKRFVENIVKRNQ</sequence>
<dbReference type="AlphaFoldDB" id="H7EH53"/>
<comment type="caution">
    <text evidence="1">The sequence shown here is derived from an EMBL/GenBank/DDBJ whole genome shotgun (WGS) entry which is preliminary data.</text>
</comment>
<reference evidence="1 2" key="1">
    <citation type="submission" date="2011-09" db="EMBL/GenBank/DDBJ databases">
        <title>The draft genome of Treponema saccharophilum DSM 2985.</title>
        <authorList>
            <consortium name="US DOE Joint Genome Institute (JGI-PGF)"/>
            <person name="Lucas S."/>
            <person name="Copeland A."/>
            <person name="Lapidus A."/>
            <person name="Glavina del Rio T."/>
            <person name="Dalin E."/>
            <person name="Tice H."/>
            <person name="Bruce D."/>
            <person name="Goodwin L."/>
            <person name="Pitluck S."/>
            <person name="Peters L."/>
            <person name="Kyrpides N."/>
            <person name="Mavromatis K."/>
            <person name="Ivanova N."/>
            <person name="Markowitz V."/>
            <person name="Cheng J.-F."/>
            <person name="Hugenholtz P."/>
            <person name="Woyke T."/>
            <person name="Wu D."/>
            <person name="Gronow S."/>
            <person name="Wellnitz S."/>
            <person name="Brambilla E."/>
            <person name="Klenk H.-P."/>
            <person name="Eisen J.A."/>
        </authorList>
    </citation>
    <scope>NUCLEOTIDE SEQUENCE [LARGE SCALE GENOMIC DNA]</scope>
    <source>
        <strain evidence="1 2">DSM 2985</strain>
    </source>
</reference>
<dbReference type="RefSeq" id="WP_002701847.1">
    <property type="nucleotide sequence ID" value="NZ_AGRW01000023.1"/>
</dbReference>
<dbReference type="STRING" id="907348.TresaDRAFT_2738"/>
<name>H7EH53_9SPIR</name>
<evidence type="ECO:0000313" key="2">
    <source>
        <dbReference type="Proteomes" id="UP000003571"/>
    </source>
</evidence>
<dbReference type="PATRIC" id="fig|907348.3.peg.111"/>
<accession>H7EH53</accession>
<keyword evidence="2" id="KW-1185">Reference proteome</keyword>
<dbReference type="Proteomes" id="UP000003571">
    <property type="component" value="Unassembled WGS sequence"/>
</dbReference>
<protein>
    <submittedName>
        <fullName evidence="1">Uncharacterized protein</fullName>
    </submittedName>
</protein>